<dbReference type="InterPro" id="IPR036770">
    <property type="entry name" value="Ankyrin_rpt-contain_sf"/>
</dbReference>
<dbReference type="GeneID" id="20642261"/>
<dbReference type="SUPFAM" id="SSF140860">
    <property type="entry name" value="Pseudo ankyrin repeat-like"/>
    <property type="match status" value="1"/>
</dbReference>
<protein>
    <submittedName>
        <fullName evidence="1">Uncharacterized protein</fullName>
    </submittedName>
</protein>
<dbReference type="KEGG" id="psoj:PHYSODRAFT_303278"/>
<dbReference type="Gene3D" id="1.25.40.20">
    <property type="entry name" value="Ankyrin repeat-containing domain"/>
    <property type="match status" value="1"/>
</dbReference>
<keyword evidence="2" id="KW-1185">Reference proteome</keyword>
<dbReference type="SMR" id="G4ZQX8"/>
<reference evidence="1 2" key="1">
    <citation type="journal article" date="2006" name="Science">
        <title>Phytophthora genome sequences uncover evolutionary origins and mechanisms of pathogenesis.</title>
        <authorList>
            <person name="Tyler B.M."/>
            <person name="Tripathy S."/>
            <person name="Zhang X."/>
            <person name="Dehal P."/>
            <person name="Jiang R.H."/>
            <person name="Aerts A."/>
            <person name="Arredondo F.D."/>
            <person name="Baxter L."/>
            <person name="Bensasson D."/>
            <person name="Beynon J.L."/>
            <person name="Chapman J."/>
            <person name="Damasceno C.M."/>
            <person name="Dorrance A.E."/>
            <person name="Dou D."/>
            <person name="Dickerman A.W."/>
            <person name="Dubchak I.L."/>
            <person name="Garbelotto M."/>
            <person name="Gijzen M."/>
            <person name="Gordon S.G."/>
            <person name="Govers F."/>
            <person name="Grunwald N.J."/>
            <person name="Huang W."/>
            <person name="Ivors K.L."/>
            <person name="Jones R.W."/>
            <person name="Kamoun S."/>
            <person name="Krampis K."/>
            <person name="Lamour K.H."/>
            <person name="Lee M.K."/>
            <person name="McDonald W.H."/>
            <person name="Medina M."/>
            <person name="Meijer H.J."/>
            <person name="Nordberg E.K."/>
            <person name="Maclean D.J."/>
            <person name="Ospina-Giraldo M.D."/>
            <person name="Morris P.F."/>
            <person name="Phuntumart V."/>
            <person name="Putnam N.H."/>
            <person name="Rash S."/>
            <person name="Rose J.K."/>
            <person name="Sakihama Y."/>
            <person name="Salamov A.A."/>
            <person name="Savidor A."/>
            <person name="Scheuring C.F."/>
            <person name="Smith B.M."/>
            <person name="Sobral B.W."/>
            <person name="Terry A."/>
            <person name="Torto-Alalibo T.A."/>
            <person name="Win J."/>
            <person name="Xu Z."/>
            <person name="Zhang H."/>
            <person name="Grigoriev I.V."/>
            <person name="Rokhsar D.S."/>
            <person name="Boore J.L."/>
        </authorList>
    </citation>
    <scope>NUCLEOTIDE SEQUENCE [LARGE SCALE GENOMIC DNA]</scope>
    <source>
        <strain evidence="1 2">P6497</strain>
    </source>
</reference>
<dbReference type="EMBL" id="JH159156">
    <property type="protein sequence ID" value="EGZ13926.1"/>
    <property type="molecule type" value="Genomic_DNA"/>
</dbReference>
<dbReference type="AlphaFoldDB" id="G4ZQX8"/>
<evidence type="ECO:0000313" key="1">
    <source>
        <dbReference type="EMBL" id="EGZ13926.1"/>
    </source>
</evidence>
<organism evidence="1 2">
    <name type="scientific">Phytophthora sojae (strain P6497)</name>
    <name type="common">Soybean stem and root rot agent</name>
    <name type="synonym">Phytophthora megasperma f. sp. glycines</name>
    <dbReference type="NCBI Taxonomy" id="1094619"/>
    <lineage>
        <taxon>Eukaryota</taxon>
        <taxon>Sar</taxon>
        <taxon>Stramenopiles</taxon>
        <taxon>Oomycota</taxon>
        <taxon>Peronosporomycetes</taxon>
        <taxon>Peronosporales</taxon>
        <taxon>Peronosporaceae</taxon>
        <taxon>Phytophthora</taxon>
    </lineage>
</organism>
<dbReference type="RefSeq" id="XP_009531355.1">
    <property type="nucleotide sequence ID" value="XM_009533060.1"/>
</dbReference>
<name>G4ZQX8_PHYSP</name>
<sequence>MRSQAQNIRVLCHFGPNIRRNQRLNRATRAQLKTLRTVFQQRPAFLRTCLRCLASAACATGNVAILDWVNQFGLELPSLAPARNAVRIGDLKLLQWLWENGFEATDPMLLKLAMEYSHLDVVHWLVERGYEVNSLDLIKFAENASVLRFLVEHGPPLDLATAKDLVLENRNIEIAWWVPENVRKLLVLDALQDEDGEVLWWILAHTKFQDEGVQNSIRDAIQCASKDTKQWLQANLRNVEACCWCFPTSNKRRTAQ</sequence>
<dbReference type="InParanoid" id="G4ZQX8"/>
<dbReference type="Proteomes" id="UP000002640">
    <property type="component" value="Unassembled WGS sequence"/>
</dbReference>
<gene>
    <name evidence="1" type="ORF">PHYSODRAFT_303278</name>
</gene>
<accession>G4ZQX8</accession>
<evidence type="ECO:0000313" key="2">
    <source>
        <dbReference type="Proteomes" id="UP000002640"/>
    </source>
</evidence>
<proteinExistence type="predicted"/>